<evidence type="ECO:0000313" key="15">
    <source>
        <dbReference type="Proteomes" id="UP001597237"/>
    </source>
</evidence>
<comment type="catalytic activity">
    <reaction evidence="12">
        <text>O-phospho-L-serine + H2O = L-serine + phosphate</text>
        <dbReference type="Rhea" id="RHEA:21208"/>
        <dbReference type="ChEBI" id="CHEBI:15377"/>
        <dbReference type="ChEBI" id="CHEBI:33384"/>
        <dbReference type="ChEBI" id="CHEBI:43474"/>
        <dbReference type="ChEBI" id="CHEBI:57524"/>
        <dbReference type="EC" id="3.1.3.3"/>
    </reaction>
</comment>
<evidence type="ECO:0000256" key="9">
    <source>
        <dbReference type="ARBA" id="ARBA00022842"/>
    </source>
</evidence>
<dbReference type="InterPro" id="IPR023214">
    <property type="entry name" value="HAD_sf"/>
</dbReference>
<protein>
    <recommendedName>
        <fullName evidence="5">Phosphoserine phosphatase</fullName>
        <ecNumber evidence="4">3.1.3.3</ecNumber>
    </recommendedName>
    <alternativeName>
        <fullName evidence="11">O-phosphoserine phosphohydrolase</fullName>
    </alternativeName>
</protein>
<dbReference type="Proteomes" id="UP001597237">
    <property type="component" value="Unassembled WGS sequence"/>
</dbReference>
<evidence type="ECO:0000256" key="10">
    <source>
        <dbReference type="ARBA" id="ARBA00023299"/>
    </source>
</evidence>
<comment type="catalytic activity">
    <reaction evidence="13">
        <text>O-phospho-D-serine + H2O = D-serine + phosphate</text>
        <dbReference type="Rhea" id="RHEA:24873"/>
        <dbReference type="ChEBI" id="CHEBI:15377"/>
        <dbReference type="ChEBI" id="CHEBI:35247"/>
        <dbReference type="ChEBI" id="CHEBI:43474"/>
        <dbReference type="ChEBI" id="CHEBI:58680"/>
        <dbReference type="EC" id="3.1.3.3"/>
    </reaction>
</comment>
<evidence type="ECO:0000256" key="6">
    <source>
        <dbReference type="ARBA" id="ARBA00022605"/>
    </source>
</evidence>
<reference evidence="15" key="1">
    <citation type="journal article" date="2019" name="Int. J. Syst. Evol. Microbiol.">
        <title>The Global Catalogue of Microorganisms (GCM) 10K type strain sequencing project: providing services to taxonomists for standard genome sequencing and annotation.</title>
        <authorList>
            <consortium name="The Broad Institute Genomics Platform"/>
            <consortium name="The Broad Institute Genome Sequencing Center for Infectious Disease"/>
            <person name="Wu L."/>
            <person name="Ma J."/>
        </authorList>
    </citation>
    <scope>NUCLEOTIDE SEQUENCE [LARGE SCALE GENOMIC DNA]</scope>
    <source>
        <strain evidence="15">DFY28</strain>
    </source>
</reference>
<dbReference type="RefSeq" id="WP_377280948.1">
    <property type="nucleotide sequence ID" value="NZ_JBHRSI010000003.1"/>
</dbReference>
<evidence type="ECO:0000256" key="3">
    <source>
        <dbReference type="ARBA" id="ARBA00009184"/>
    </source>
</evidence>
<dbReference type="EMBL" id="JBHUEY010000001">
    <property type="protein sequence ID" value="MFD1782225.1"/>
    <property type="molecule type" value="Genomic_DNA"/>
</dbReference>
<evidence type="ECO:0000256" key="5">
    <source>
        <dbReference type="ARBA" id="ARBA00015196"/>
    </source>
</evidence>
<evidence type="ECO:0000256" key="2">
    <source>
        <dbReference type="ARBA" id="ARBA00005135"/>
    </source>
</evidence>
<keyword evidence="15" id="KW-1185">Reference proteome</keyword>
<dbReference type="InterPro" id="IPR004469">
    <property type="entry name" value="PSP"/>
</dbReference>
<dbReference type="Pfam" id="PF12710">
    <property type="entry name" value="HAD"/>
    <property type="match status" value="1"/>
</dbReference>
<evidence type="ECO:0000256" key="12">
    <source>
        <dbReference type="ARBA" id="ARBA00048138"/>
    </source>
</evidence>
<keyword evidence="8 14" id="KW-0378">Hydrolase</keyword>
<evidence type="ECO:0000256" key="4">
    <source>
        <dbReference type="ARBA" id="ARBA00012640"/>
    </source>
</evidence>
<comment type="pathway">
    <text evidence="2">Amino-acid biosynthesis; L-serine biosynthesis; L-serine from 3-phospho-D-glycerate: step 3/3.</text>
</comment>
<dbReference type="Gene3D" id="3.40.50.1000">
    <property type="entry name" value="HAD superfamily/HAD-like"/>
    <property type="match status" value="1"/>
</dbReference>
<dbReference type="NCBIfam" id="TIGR01488">
    <property type="entry name" value="HAD-SF-IB"/>
    <property type="match status" value="1"/>
</dbReference>
<proteinExistence type="inferred from homology"/>
<comment type="cofactor">
    <cofactor evidence="1">
        <name>Mg(2+)</name>
        <dbReference type="ChEBI" id="CHEBI:18420"/>
    </cofactor>
</comment>
<comment type="caution">
    <text evidence="14">The sequence shown here is derived from an EMBL/GenBank/DDBJ whole genome shotgun (WGS) entry which is preliminary data.</text>
</comment>
<dbReference type="InterPro" id="IPR050582">
    <property type="entry name" value="HAD-like_SerB"/>
</dbReference>
<evidence type="ECO:0000256" key="8">
    <source>
        <dbReference type="ARBA" id="ARBA00022801"/>
    </source>
</evidence>
<comment type="similarity">
    <text evidence="3">Belongs to the HAD-like hydrolase superfamily. SerB family.</text>
</comment>
<evidence type="ECO:0000313" key="14">
    <source>
        <dbReference type="EMBL" id="MFD1782225.1"/>
    </source>
</evidence>
<dbReference type="SFLD" id="SFLDF00029">
    <property type="entry name" value="phosphoserine_phosphatase"/>
    <property type="match status" value="1"/>
</dbReference>
<dbReference type="EC" id="3.1.3.3" evidence="4"/>
<dbReference type="PANTHER" id="PTHR43344">
    <property type="entry name" value="PHOSPHOSERINE PHOSPHATASE"/>
    <property type="match status" value="1"/>
</dbReference>
<evidence type="ECO:0000256" key="13">
    <source>
        <dbReference type="ARBA" id="ARBA00048523"/>
    </source>
</evidence>
<keyword evidence="9" id="KW-0460">Magnesium</keyword>
<name>A0ABW4N0L0_9CAUL</name>
<keyword evidence="7" id="KW-0479">Metal-binding</keyword>
<keyword evidence="10" id="KW-0718">Serine biosynthesis</keyword>
<dbReference type="SFLD" id="SFLDG01136">
    <property type="entry name" value="C1.6:_Phosphoserine_Phosphatas"/>
    <property type="match status" value="1"/>
</dbReference>
<dbReference type="SFLD" id="SFLDS00003">
    <property type="entry name" value="Haloacid_Dehalogenase"/>
    <property type="match status" value="1"/>
</dbReference>
<dbReference type="SFLD" id="SFLDG01137">
    <property type="entry name" value="C1.6.1:_Phosphoserine_Phosphat"/>
    <property type="match status" value="1"/>
</dbReference>
<dbReference type="PANTHER" id="PTHR43344:SF2">
    <property type="entry name" value="PHOSPHOSERINE PHOSPHATASE"/>
    <property type="match status" value="1"/>
</dbReference>
<keyword evidence="6" id="KW-0028">Amino-acid biosynthesis</keyword>
<dbReference type="InterPro" id="IPR036412">
    <property type="entry name" value="HAD-like_sf"/>
</dbReference>
<gene>
    <name evidence="14" type="primary">serB</name>
    <name evidence="14" type="ORF">ACFSC0_02375</name>
</gene>
<sequence>MQLALTVVGPERDALAFGQSRILAALKDVRARVKEPRPLGEAAVDLILDAADLSEVRAAALQAIDGAPVDIAVQPLEGRRKRLFVADMDSTIIGCECLDELADYAGKKAEIAAITERAMRGELEFEGALRERVAMLKGLSVSALQSAYDERVQLNPGARTLVRTMAQNGTRCLLVSGGFTFFTSRVAEAAGFHAQRANTLGEGEGALTGLVGEPILGREAKLAALTEEAAALGLELSAAMAVGDGANDLAMIKAAGLGVAYRAKPIVAAEADAKVDFADLTALLYFQGYRAEEFVTD</sequence>
<evidence type="ECO:0000256" key="11">
    <source>
        <dbReference type="ARBA" id="ARBA00031693"/>
    </source>
</evidence>
<dbReference type="SUPFAM" id="SSF56784">
    <property type="entry name" value="HAD-like"/>
    <property type="match status" value="1"/>
</dbReference>
<dbReference type="NCBIfam" id="TIGR00338">
    <property type="entry name" value="serB"/>
    <property type="match status" value="1"/>
</dbReference>
<dbReference type="GO" id="GO:0016787">
    <property type="term" value="F:hydrolase activity"/>
    <property type="evidence" value="ECO:0007669"/>
    <property type="project" value="UniProtKB-KW"/>
</dbReference>
<organism evidence="14 15">
    <name type="scientific">Phenylobacterium terrae</name>
    <dbReference type="NCBI Taxonomy" id="2665495"/>
    <lineage>
        <taxon>Bacteria</taxon>
        <taxon>Pseudomonadati</taxon>
        <taxon>Pseudomonadota</taxon>
        <taxon>Alphaproteobacteria</taxon>
        <taxon>Caulobacterales</taxon>
        <taxon>Caulobacteraceae</taxon>
        <taxon>Phenylobacterium</taxon>
    </lineage>
</organism>
<accession>A0ABW4N0L0</accession>
<evidence type="ECO:0000256" key="7">
    <source>
        <dbReference type="ARBA" id="ARBA00022723"/>
    </source>
</evidence>
<evidence type="ECO:0000256" key="1">
    <source>
        <dbReference type="ARBA" id="ARBA00001946"/>
    </source>
</evidence>